<dbReference type="InterPro" id="IPR018247">
    <property type="entry name" value="EF_Hand_1_Ca_BS"/>
</dbReference>
<dbReference type="GO" id="GO:0005615">
    <property type="term" value="C:extracellular space"/>
    <property type="evidence" value="ECO:0007669"/>
    <property type="project" value="TreeGrafter"/>
</dbReference>
<evidence type="ECO:0000256" key="3">
    <source>
        <dbReference type="ARBA" id="ARBA00022729"/>
    </source>
</evidence>
<evidence type="ECO:0000256" key="2">
    <source>
        <dbReference type="ARBA" id="ARBA00022525"/>
    </source>
</evidence>
<protein>
    <recommendedName>
        <fullName evidence="8">Kazal-like domain-containing protein</fullName>
    </recommendedName>
</protein>
<evidence type="ECO:0000259" key="8">
    <source>
        <dbReference type="PROSITE" id="PS51465"/>
    </source>
</evidence>
<keyword evidence="6" id="KW-0325">Glycoprotein</keyword>
<dbReference type="PANTHER" id="PTHR13866:SF14">
    <property type="entry name" value="BM-40"/>
    <property type="match status" value="1"/>
</dbReference>
<gene>
    <name evidence="9" type="ORF">PMEA_00027668</name>
</gene>
<dbReference type="Pfam" id="PF07648">
    <property type="entry name" value="Kazal_2"/>
    <property type="match status" value="1"/>
</dbReference>
<organism evidence="9 10">
    <name type="scientific">Pocillopora meandrina</name>
    <dbReference type="NCBI Taxonomy" id="46732"/>
    <lineage>
        <taxon>Eukaryota</taxon>
        <taxon>Metazoa</taxon>
        <taxon>Cnidaria</taxon>
        <taxon>Anthozoa</taxon>
        <taxon>Hexacorallia</taxon>
        <taxon>Scleractinia</taxon>
        <taxon>Astrocoeniina</taxon>
        <taxon>Pocilloporidae</taxon>
        <taxon>Pocillopora</taxon>
    </lineage>
</organism>
<accession>A0AAU9XQI8</accession>
<dbReference type="PROSITE" id="PS00018">
    <property type="entry name" value="EF_HAND_1"/>
    <property type="match status" value="1"/>
</dbReference>
<dbReference type="InterPro" id="IPR011992">
    <property type="entry name" value="EF-hand-dom_pair"/>
</dbReference>
<dbReference type="Pfam" id="PF10591">
    <property type="entry name" value="SPARC_Ca_bdg"/>
    <property type="match status" value="1"/>
</dbReference>
<keyword evidence="5" id="KW-1015">Disulfide bond</keyword>
<evidence type="ECO:0000256" key="5">
    <source>
        <dbReference type="ARBA" id="ARBA00023157"/>
    </source>
</evidence>
<dbReference type="Proteomes" id="UP001159428">
    <property type="component" value="Unassembled WGS sequence"/>
</dbReference>
<dbReference type="GO" id="GO:0050840">
    <property type="term" value="F:extracellular matrix binding"/>
    <property type="evidence" value="ECO:0007669"/>
    <property type="project" value="TreeGrafter"/>
</dbReference>
<proteinExistence type="predicted"/>
<feature type="signal peptide" evidence="7">
    <location>
        <begin position="1"/>
        <end position="21"/>
    </location>
</feature>
<feature type="chain" id="PRO_5043561013" description="Kazal-like domain-containing protein" evidence="7">
    <location>
        <begin position="22"/>
        <end position="228"/>
    </location>
</feature>
<dbReference type="PANTHER" id="PTHR13866">
    <property type="entry name" value="SPARC OSTEONECTIN"/>
    <property type="match status" value="1"/>
</dbReference>
<evidence type="ECO:0000256" key="1">
    <source>
        <dbReference type="ARBA" id="ARBA00004613"/>
    </source>
</evidence>
<dbReference type="SUPFAM" id="SSF47473">
    <property type="entry name" value="EF-hand"/>
    <property type="match status" value="1"/>
</dbReference>
<dbReference type="InterPro" id="IPR002350">
    <property type="entry name" value="Kazal_dom"/>
</dbReference>
<keyword evidence="10" id="KW-1185">Reference proteome</keyword>
<keyword evidence="4" id="KW-0106">Calcium</keyword>
<dbReference type="InterPro" id="IPR036058">
    <property type="entry name" value="Kazal_dom_sf"/>
</dbReference>
<dbReference type="GO" id="GO:0005518">
    <property type="term" value="F:collagen binding"/>
    <property type="evidence" value="ECO:0007669"/>
    <property type="project" value="TreeGrafter"/>
</dbReference>
<comment type="subcellular location">
    <subcellularLocation>
        <location evidence="1">Secreted</location>
    </subcellularLocation>
</comment>
<dbReference type="Gene3D" id="1.10.238.10">
    <property type="entry name" value="EF-hand"/>
    <property type="match status" value="1"/>
</dbReference>
<dbReference type="AlphaFoldDB" id="A0AAU9XQI8"/>
<dbReference type="PROSITE" id="PS51465">
    <property type="entry name" value="KAZAL_2"/>
    <property type="match status" value="1"/>
</dbReference>
<comment type="caution">
    <text evidence="9">The sequence shown here is derived from an EMBL/GenBank/DDBJ whole genome shotgun (WGS) entry which is preliminary data.</text>
</comment>
<sequence length="228" mass="26435">MGARLLCLTLACVCLLTTATAEQSPVKPKDPCQRVFCTKGRMCVVNEDRSTTCVCPESCPEEYNPVCSVYRTEFNNKCELHKFACRLGVMVGIERQGKCDDEGDKWKWGPCSASSLQQFHDRYLEYLMFAREKELDPDFPLESKRLESLTYEERKAIIEWEFYGMDKNHNDILDKDEIKLMIDPNEDCMIGFMKSCDYDHKPGISRKEWNECFPPISPEVNQDAMDFK</sequence>
<evidence type="ECO:0000256" key="6">
    <source>
        <dbReference type="ARBA" id="ARBA00023180"/>
    </source>
</evidence>
<dbReference type="Gene3D" id="3.30.60.30">
    <property type="match status" value="1"/>
</dbReference>
<reference evidence="9 10" key="1">
    <citation type="submission" date="2022-05" db="EMBL/GenBank/DDBJ databases">
        <authorList>
            <consortium name="Genoscope - CEA"/>
            <person name="William W."/>
        </authorList>
    </citation>
    <scope>NUCLEOTIDE SEQUENCE [LARGE SCALE GENOMIC DNA]</scope>
</reference>
<dbReference type="SMART" id="SM00280">
    <property type="entry name" value="KAZAL"/>
    <property type="match status" value="1"/>
</dbReference>
<dbReference type="GO" id="GO:0005509">
    <property type="term" value="F:calcium ion binding"/>
    <property type="evidence" value="ECO:0007669"/>
    <property type="project" value="InterPro"/>
</dbReference>
<keyword evidence="2" id="KW-0964">Secreted</keyword>
<evidence type="ECO:0000256" key="7">
    <source>
        <dbReference type="SAM" id="SignalP"/>
    </source>
</evidence>
<dbReference type="SUPFAM" id="SSF100895">
    <property type="entry name" value="Kazal-type serine protease inhibitors"/>
    <property type="match status" value="1"/>
</dbReference>
<dbReference type="InterPro" id="IPR019577">
    <property type="entry name" value="SPARC/Testican_Ca-bd-dom"/>
</dbReference>
<keyword evidence="3 7" id="KW-0732">Signal</keyword>
<dbReference type="EMBL" id="CALNXJ010000056">
    <property type="protein sequence ID" value="CAH3154694.1"/>
    <property type="molecule type" value="Genomic_DNA"/>
</dbReference>
<evidence type="ECO:0000313" key="9">
    <source>
        <dbReference type="EMBL" id="CAH3154694.1"/>
    </source>
</evidence>
<name>A0AAU9XQI8_9CNID</name>
<evidence type="ECO:0000256" key="4">
    <source>
        <dbReference type="ARBA" id="ARBA00022837"/>
    </source>
</evidence>
<evidence type="ECO:0000313" key="10">
    <source>
        <dbReference type="Proteomes" id="UP001159428"/>
    </source>
</evidence>
<feature type="domain" description="Kazal-like" evidence="8">
    <location>
        <begin position="47"/>
        <end position="101"/>
    </location>
</feature>